<evidence type="ECO:0000313" key="3">
    <source>
        <dbReference type="Proteomes" id="UP000620596"/>
    </source>
</evidence>
<feature type="chain" id="PRO_5037816701" evidence="1">
    <location>
        <begin position="41"/>
        <end position="155"/>
    </location>
</feature>
<reference evidence="2" key="2">
    <citation type="submission" date="2020-09" db="EMBL/GenBank/DDBJ databases">
        <authorList>
            <person name="Sun Q."/>
            <person name="Zhou Y."/>
        </authorList>
    </citation>
    <scope>NUCLEOTIDE SEQUENCE</scope>
    <source>
        <strain evidence="2">CGMCC 1.15322</strain>
    </source>
</reference>
<evidence type="ECO:0000313" key="2">
    <source>
        <dbReference type="EMBL" id="GGA96579.1"/>
    </source>
</evidence>
<evidence type="ECO:0000256" key="1">
    <source>
        <dbReference type="SAM" id="SignalP"/>
    </source>
</evidence>
<gene>
    <name evidence="2" type="ORF">GCM10011496_17060</name>
</gene>
<keyword evidence="1" id="KW-0732">Signal</keyword>
<proteinExistence type="predicted"/>
<comment type="caution">
    <text evidence="2">The sequence shown here is derived from an EMBL/GenBank/DDBJ whole genome shotgun (WGS) entry which is preliminary data.</text>
</comment>
<protein>
    <submittedName>
        <fullName evidence="2">Uncharacterized protein</fullName>
    </submittedName>
</protein>
<dbReference type="RefSeq" id="WP_188707943.1">
    <property type="nucleotide sequence ID" value="NZ_BMIG01000005.1"/>
</dbReference>
<reference evidence="2" key="1">
    <citation type="journal article" date="2014" name="Int. J. Syst. Evol. Microbiol.">
        <title>Complete genome sequence of Corynebacterium casei LMG S-19264T (=DSM 44701T), isolated from a smear-ripened cheese.</title>
        <authorList>
            <consortium name="US DOE Joint Genome Institute (JGI-PGF)"/>
            <person name="Walter F."/>
            <person name="Albersmeier A."/>
            <person name="Kalinowski J."/>
            <person name="Ruckert C."/>
        </authorList>
    </citation>
    <scope>NUCLEOTIDE SEQUENCE</scope>
    <source>
        <strain evidence="2">CGMCC 1.15322</strain>
    </source>
</reference>
<feature type="signal peptide" evidence="1">
    <location>
        <begin position="1"/>
        <end position="40"/>
    </location>
</feature>
<sequence>MKQKSKSDMKFFSNNHLKRKTTSVMLALWLLAAASGVANACLLDAQESTSHGVVAETIDKAHAPTVLHAQPAVATYHGQEADTSRSQCLKVCDDGSQALQKKSAESDLTYPGPAFVVATLWDVATPVLLALPPREDLPLLIAGPSLQIRHSRWAL</sequence>
<dbReference type="EMBL" id="BMIG01000005">
    <property type="protein sequence ID" value="GGA96579.1"/>
    <property type="molecule type" value="Genomic_DNA"/>
</dbReference>
<dbReference type="AlphaFoldDB" id="A0A916WGX5"/>
<keyword evidence="3" id="KW-1185">Reference proteome</keyword>
<organism evidence="2 3">
    <name type="scientific">Polaromonas eurypsychrophila</name>
    <dbReference type="NCBI Taxonomy" id="1614635"/>
    <lineage>
        <taxon>Bacteria</taxon>
        <taxon>Pseudomonadati</taxon>
        <taxon>Pseudomonadota</taxon>
        <taxon>Betaproteobacteria</taxon>
        <taxon>Burkholderiales</taxon>
        <taxon>Comamonadaceae</taxon>
        <taxon>Polaromonas</taxon>
    </lineage>
</organism>
<accession>A0A916WGX5</accession>
<name>A0A916WGX5_9BURK</name>
<dbReference type="Proteomes" id="UP000620596">
    <property type="component" value="Unassembled WGS sequence"/>
</dbReference>